<evidence type="ECO:0000256" key="9">
    <source>
        <dbReference type="ARBA" id="ARBA00023299"/>
    </source>
</evidence>
<dbReference type="Gene3D" id="3.90.1150.10">
    <property type="entry name" value="Aspartate Aminotransferase, domain 1"/>
    <property type="match status" value="1"/>
</dbReference>
<evidence type="ECO:0000256" key="2">
    <source>
        <dbReference type="ARBA" id="ARBA00005099"/>
    </source>
</evidence>
<dbReference type="InterPro" id="IPR015421">
    <property type="entry name" value="PyrdxlP-dep_Trfase_major"/>
</dbReference>
<feature type="binding site" evidence="12">
    <location>
        <position position="42"/>
    </location>
    <ligand>
        <name>L-glutamate</name>
        <dbReference type="ChEBI" id="CHEBI:29985"/>
    </ligand>
</feature>
<feature type="binding site" evidence="12">
    <location>
        <position position="102"/>
    </location>
    <ligand>
        <name>pyridoxal 5'-phosphate</name>
        <dbReference type="ChEBI" id="CHEBI:597326"/>
    </ligand>
</feature>
<evidence type="ECO:0000256" key="12">
    <source>
        <dbReference type="HAMAP-Rule" id="MF_00160"/>
    </source>
</evidence>
<keyword evidence="9 12" id="KW-0718">Serine biosynthesis</keyword>
<organism evidence="14 15">
    <name type="scientific">Mergibacter septicus</name>
    <dbReference type="NCBI Taxonomy" id="221402"/>
    <lineage>
        <taxon>Bacteria</taxon>
        <taxon>Pseudomonadati</taxon>
        <taxon>Pseudomonadota</taxon>
        <taxon>Gammaproteobacteria</taxon>
        <taxon>Pasteurellales</taxon>
        <taxon>Pasteurellaceae</taxon>
        <taxon>Mergibacter</taxon>
    </lineage>
</organism>
<dbReference type="Pfam" id="PF00266">
    <property type="entry name" value="Aminotran_5"/>
    <property type="match status" value="1"/>
</dbReference>
<comment type="function">
    <text evidence="12">Catalyzes the reversible conversion of 3-phosphohydroxypyruvate to phosphoserine and of 3-hydroxy-2-oxo-4-phosphonooxybutanoate to phosphohydroxythreonine.</text>
</comment>
<proteinExistence type="inferred from homology"/>
<comment type="similarity">
    <text evidence="3 12">Belongs to the class-V pyridoxal-phosphate-dependent aminotransferase family. SerC subfamily.</text>
</comment>
<keyword evidence="5 12" id="KW-0028">Amino-acid biosynthesis</keyword>
<evidence type="ECO:0000256" key="11">
    <source>
        <dbReference type="ARBA" id="ARBA00049007"/>
    </source>
</evidence>
<keyword evidence="15" id="KW-1185">Reference proteome</keyword>
<dbReference type="NCBIfam" id="NF003764">
    <property type="entry name" value="PRK05355.1"/>
    <property type="match status" value="1"/>
</dbReference>
<dbReference type="FunFam" id="3.90.1150.10:FF:000006">
    <property type="entry name" value="Phosphoserine aminotransferase"/>
    <property type="match status" value="1"/>
</dbReference>
<comment type="catalytic activity">
    <reaction evidence="11 12 13">
        <text>O-phospho-L-serine + 2-oxoglutarate = 3-phosphooxypyruvate + L-glutamate</text>
        <dbReference type="Rhea" id="RHEA:14329"/>
        <dbReference type="ChEBI" id="CHEBI:16810"/>
        <dbReference type="ChEBI" id="CHEBI:18110"/>
        <dbReference type="ChEBI" id="CHEBI:29985"/>
        <dbReference type="ChEBI" id="CHEBI:57524"/>
        <dbReference type="EC" id="2.6.1.52"/>
    </reaction>
</comment>
<comment type="pathway">
    <text evidence="2 12 13">Amino-acid biosynthesis; L-serine biosynthesis; L-serine from 3-phospho-D-glycerate: step 2/3.</text>
</comment>
<dbReference type="PIRSF" id="PIRSF000525">
    <property type="entry name" value="SerC"/>
    <property type="match status" value="1"/>
</dbReference>
<dbReference type="UniPathway" id="UPA00135">
    <property type="reaction ID" value="UER00197"/>
</dbReference>
<evidence type="ECO:0000256" key="1">
    <source>
        <dbReference type="ARBA" id="ARBA00004915"/>
    </source>
</evidence>
<evidence type="ECO:0000313" key="14">
    <source>
        <dbReference type="EMBL" id="QDJ15190.1"/>
    </source>
</evidence>
<evidence type="ECO:0000256" key="7">
    <source>
        <dbReference type="ARBA" id="ARBA00022898"/>
    </source>
</evidence>
<dbReference type="NCBIfam" id="TIGR01364">
    <property type="entry name" value="serC_1"/>
    <property type="match status" value="1"/>
</dbReference>
<evidence type="ECO:0000256" key="4">
    <source>
        <dbReference type="ARBA" id="ARBA00022576"/>
    </source>
</evidence>
<dbReference type="UniPathway" id="UPA00244">
    <property type="reaction ID" value="UER00311"/>
</dbReference>
<feature type="binding site" evidence="12">
    <location>
        <position position="173"/>
    </location>
    <ligand>
        <name>pyridoxal 5'-phosphate</name>
        <dbReference type="ChEBI" id="CHEBI:597326"/>
    </ligand>
</feature>
<evidence type="ECO:0000256" key="8">
    <source>
        <dbReference type="ARBA" id="ARBA00023096"/>
    </source>
</evidence>
<dbReference type="PANTHER" id="PTHR43247">
    <property type="entry name" value="PHOSPHOSERINE AMINOTRANSFERASE"/>
    <property type="match status" value="1"/>
</dbReference>
<comment type="pathway">
    <text evidence="1 12">Cofactor biosynthesis; pyridoxine 5'-phosphate biosynthesis; pyridoxine 5'-phosphate from D-erythrose 4-phosphate: step 3/5.</text>
</comment>
<dbReference type="InterPro" id="IPR015424">
    <property type="entry name" value="PyrdxlP-dep_Trfase"/>
</dbReference>
<dbReference type="AlphaFoldDB" id="A0A8D4LMK9"/>
<dbReference type="GO" id="GO:0004648">
    <property type="term" value="F:O-phospho-L-serine:2-oxoglutarate aminotransferase activity"/>
    <property type="evidence" value="ECO:0007669"/>
    <property type="project" value="UniProtKB-UniRule"/>
</dbReference>
<evidence type="ECO:0000256" key="10">
    <source>
        <dbReference type="ARBA" id="ARBA00047630"/>
    </source>
</evidence>
<evidence type="ECO:0000256" key="13">
    <source>
        <dbReference type="RuleBase" id="RU004505"/>
    </source>
</evidence>
<keyword evidence="12" id="KW-0963">Cytoplasm</keyword>
<reference evidence="14" key="1">
    <citation type="submission" date="2017-06" db="EMBL/GenBank/DDBJ databases">
        <title>Genome sequencing of pathogenic and non-pathogenic strains within Bisgaard taxon 40.</title>
        <authorList>
            <person name="Ladner J.T."/>
            <person name="Lovett S.P."/>
            <person name="Koroleva G."/>
            <person name="Lorch J.M."/>
        </authorList>
    </citation>
    <scope>NUCLEOTIDE SEQUENCE</scope>
    <source>
        <strain evidence="14">27576-1-I1</strain>
    </source>
</reference>
<comment type="subunit">
    <text evidence="12">Homodimer.</text>
</comment>
<dbReference type="HAMAP" id="MF_00160">
    <property type="entry name" value="SerC_aminotrans_5"/>
    <property type="match status" value="1"/>
</dbReference>
<dbReference type="Gene3D" id="3.40.640.10">
    <property type="entry name" value="Type I PLP-dependent aspartate aminotransferase-like (Major domain)"/>
    <property type="match status" value="1"/>
</dbReference>
<gene>
    <name evidence="12" type="primary">serC</name>
    <name evidence="14" type="ORF">CEP48_06980</name>
</gene>
<dbReference type="Proteomes" id="UP000955338">
    <property type="component" value="Chromosome"/>
</dbReference>
<comment type="catalytic activity">
    <reaction evidence="10 12">
        <text>4-(phosphooxy)-L-threonine + 2-oxoglutarate = (R)-3-hydroxy-2-oxo-4-phosphooxybutanoate + L-glutamate</text>
        <dbReference type="Rhea" id="RHEA:16573"/>
        <dbReference type="ChEBI" id="CHEBI:16810"/>
        <dbReference type="ChEBI" id="CHEBI:29985"/>
        <dbReference type="ChEBI" id="CHEBI:58452"/>
        <dbReference type="ChEBI" id="CHEBI:58538"/>
        <dbReference type="EC" id="2.6.1.52"/>
    </reaction>
</comment>
<protein>
    <recommendedName>
        <fullName evidence="12">Phosphoserine aminotransferase</fullName>
        <ecNumber evidence="12">2.6.1.52</ecNumber>
    </recommendedName>
    <alternativeName>
        <fullName evidence="12">Phosphohydroxythreonine aminotransferase</fullName>
        <shortName evidence="12">PSAT</shortName>
    </alternativeName>
</protein>
<feature type="modified residue" description="N6-(pyridoxal phosphate)lysine" evidence="12">
    <location>
        <position position="197"/>
    </location>
</feature>
<feature type="binding site" evidence="12">
    <location>
        <begin position="76"/>
        <end position="77"/>
    </location>
    <ligand>
        <name>pyridoxal 5'-phosphate</name>
        <dbReference type="ChEBI" id="CHEBI:597326"/>
    </ligand>
</feature>
<dbReference type="GO" id="GO:0008615">
    <property type="term" value="P:pyridoxine biosynthetic process"/>
    <property type="evidence" value="ECO:0007669"/>
    <property type="project" value="UniProtKB-UniRule"/>
</dbReference>
<dbReference type="FunFam" id="3.40.640.10:FF:000010">
    <property type="entry name" value="Phosphoserine aminotransferase"/>
    <property type="match status" value="1"/>
</dbReference>
<comment type="subcellular location">
    <subcellularLocation>
        <location evidence="12">Cytoplasm</location>
    </subcellularLocation>
</comment>
<keyword evidence="8 12" id="KW-0664">Pyridoxine biosynthesis</keyword>
<dbReference type="InterPro" id="IPR000192">
    <property type="entry name" value="Aminotrans_V_dom"/>
</dbReference>
<dbReference type="InterPro" id="IPR020578">
    <property type="entry name" value="Aminotrans_V_PyrdxlP_BS"/>
</dbReference>
<comment type="caution">
    <text evidence="12">Lacks conserved residue(s) required for the propagation of feature annotation.</text>
</comment>
<dbReference type="GO" id="GO:0005737">
    <property type="term" value="C:cytoplasm"/>
    <property type="evidence" value="ECO:0007669"/>
    <property type="project" value="UniProtKB-SubCell"/>
</dbReference>
<evidence type="ECO:0000256" key="5">
    <source>
        <dbReference type="ARBA" id="ARBA00022605"/>
    </source>
</evidence>
<keyword evidence="7 12" id="KW-0663">Pyridoxal phosphate</keyword>
<dbReference type="EC" id="2.6.1.52" evidence="12"/>
<dbReference type="InterPro" id="IPR015422">
    <property type="entry name" value="PyrdxlP-dep_Trfase_small"/>
</dbReference>
<dbReference type="GO" id="GO:0006564">
    <property type="term" value="P:L-serine biosynthetic process"/>
    <property type="evidence" value="ECO:0007669"/>
    <property type="project" value="UniProtKB-UniRule"/>
</dbReference>
<dbReference type="InterPro" id="IPR022278">
    <property type="entry name" value="Pser_aminoTfrase"/>
</dbReference>
<evidence type="ECO:0000256" key="6">
    <source>
        <dbReference type="ARBA" id="ARBA00022679"/>
    </source>
</evidence>
<dbReference type="RefSeq" id="WP_265482637.1">
    <property type="nucleotide sequence ID" value="NZ_CP022011.1"/>
</dbReference>
<evidence type="ECO:0000256" key="3">
    <source>
        <dbReference type="ARBA" id="ARBA00006904"/>
    </source>
</evidence>
<name>A0A8D4LMK9_9PAST</name>
<feature type="binding site" evidence="12">
    <location>
        <position position="153"/>
    </location>
    <ligand>
        <name>pyridoxal 5'-phosphate</name>
        <dbReference type="ChEBI" id="CHEBI:597326"/>
    </ligand>
</feature>
<feature type="binding site" evidence="12">
    <location>
        <position position="196"/>
    </location>
    <ligand>
        <name>pyridoxal 5'-phosphate</name>
        <dbReference type="ChEBI" id="CHEBI:597326"/>
    </ligand>
</feature>
<comment type="cofactor">
    <cofactor evidence="12">
        <name>pyridoxal 5'-phosphate</name>
        <dbReference type="ChEBI" id="CHEBI:597326"/>
    </cofactor>
    <text evidence="12">Binds 1 pyridoxal phosphate per subunit.</text>
</comment>
<dbReference type="PROSITE" id="PS00595">
    <property type="entry name" value="AA_TRANSFER_CLASS_5"/>
    <property type="match status" value="1"/>
</dbReference>
<dbReference type="SUPFAM" id="SSF53383">
    <property type="entry name" value="PLP-dependent transferases"/>
    <property type="match status" value="1"/>
</dbReference>
<dbReference type="EMBL" id="CP022011">
    <property type="protein sequence ID" value="QDJ15190.1"/>
    <property type="molecule type" value="Genomic_DNA"/>
</dbReference>
<dbReference type="GO" id="GO:0030170">
    <property type="term" value="F:pyridoxal phosphate binding"/>
    <property type="evidence" value="ECO:0007669"/>
    <property type="project" value="UniProtKB-UniRule"/>
</dbReference>
<accession>A0A8D4LMK9</accession>
<feature type="binding site" evidence="12">
    <location>
        <begin position="238"/>
        <end position="239"/>
    </location>
    <ligand>
        <name>pyridoxal 5'-phosphate</name>
        <dbReference type="ChEBI" id="CHEBI:597326"/>
    </ligand>
</feature>
<dbReference type="PANTHER" id="PTHR43247:SF1">
    <property type="entry name" value="PHOSPHOSERINE AMINOTRANSFERASE"/>
    <property type="match status" value="1"/>
</dbReference>
<evidence type="ECO:0000313" key="15">
    <source>
        <dbReference type="Proteomes" id="UP000955338"/>
    </source>
</evidence>
<keyword evidence="4 12" id="KW-0032">Aminotransferase</keyword>
<sequence>MSNIFNFSAGPAMLPPKVLKQAQTELLDWEELGTSVMEVSHRSKHFMDLAQRSIENLRKLYAIPDNYQILFTQGGARGQFSAIPMNLLGDKGKALYLTSGYWSHSAAKEARLFAEIDEINILTEQNGQTTIKLPDLSTASEQYDYVHYCPNETISGIEIFDIPDVGDAVLVADMSSNILSRQIDISRFGMIYAGAQKNLGPSGITLIIIRDDLIGKAKMAVPSIWNYQILKDFDSMFNTPPTFAWYLCALVFEQLLADGGLEPVAQHNQTKAQLLYQAIDDSDFYHNTVAPQYRSLMNVTFTTNNDELNALFVAEADKAGLRALKGHKVIGGMRASIYNAMPLEGVKALIDFMHHFEQKYKTK</sequence>
<keyword evidence="6 12" id="KW-0808">Transferase</keyword>